<dbReference type="STRING" id="1410606.T478_0193"/>
<dbReference type="EMBL" id="LXWN01000002">
    <property type="protein sequence ID" value="PTL87449.1"/>
    <property type="molecule type" value="Genomic_DNA"/>
</dbReference>
<dbReference type="EMBL" id="CP007026">
    <property type="protein sequence ID" value="AJA92832.1"/>
    <property type="molecule type" value="Genomic_DNA"/>
</dbReference>
<reference evidence="1 3" key="1">
    <citation type="journal article" date="2015" name="Proc. Natl. Acad. Sci. U.S.A.">
        <title>Genomic and proteomic characterization of "Candidatus Nitrosopelagicus brevis": An ammonia-oxidizing archaeon from the open ocean.</title>
        <authorList>
            <person name="Santoro A.E."/>
            <person name="Dupont C.L."/>
            <person name="Richter R.A."/>
            <person name="Craig M.T."/>
            <person name="Carini P."/>
            <person name="McIlvin M.R."/>
            <person name="Yang Y."/>
            <person name="Orsi W.D."/>
            <person name="Moran D.M."/>
            <person name="Saito M.A."/>
        </authorList>
    </citation>
    <scope>NUCLEOTIDE SEQUENCE [LARGE SCALE GENOMIC DNA]</scope>
    <source>
        <strain evidence="1">CN25</strain>
        <strain evidence="3">V2</strain>
    </source>
</reference>
<sequence>MKDKLLVWLSGDVLHFCMSHFLNKKFGYDINAIIDVPNKPKIFFQNQKFVDFQNVWYFHEHLKDLSKKPNLDYLKKFEKEYDINLQQLAINERIFYRFNDFYNFSSDEILNILEYECRLFEEIIDKAKPDFFLTPLTAFHHHQLFYEMCRKKDIKTLVIYMSKFGHRCVISQEVNKLDFEPQLNSFESMGRNFNELLDNFQSFNISKQIDDYKKSFGGSKLTKIQAVSNFLFYNYSTNKTHYTYYGRKRSKVVLNEIKKNNLVRNRKSFIDKKLLKKIPKNYKLVYYPLHIEQERNLLIAAPFYINQIELIRNIVQSLPIEYKLIVKEHPAQETREWRNISEYEEIMDIPNVFLMHPEVSSNEILKKSSLVITIGGTSGLEANFYQIPSIILSEMDYSVLPSTEFVNNIQDLPEKIKQSLQKKVVADDLDKFVQLYQKNSFEFDYMQFVSKYCGSFYYNGNLLDAEINAKDMKSFIDENQEIILKVTNEHIKKIEQFKKLSSK</sequence>
<dbReference type="GO" id="GO:0015774">
    <property type="term" value="P:polysaccharide transport"/>
    <property type="evidence" value="ECO:0007669"/>
    <property type="project" value="InterPro"/>
</dbReference>
<evidence type="ECO:0000313" key="1">
    <source>
        <dbReference type="EMBL" id="AJA92832.1"/>
    </source>
</evidence>
<dbReference type="Proteomes" id="UP000030944">
    <property type="component" value="Chromosome"/>
</dbReference>
<name>A0A0A7V199_9ARCH</name>
<dbReference type="HOGENOM" id="CLU_542507_0_0_2"/>
<dbReference type="Proteomes" id="UP000241022">
    <property type="component" value="Unassembled WGS sequence"/>
</dbReference>
<evidence type="ECO:0000313" key="2">
    <source>
        <dbReference type="EMBL" id="PTL87449.1"/>
    </source>
</evidence>
<accession>A0A0A7V199</accession>
<evidence type="ECO:0000313" key="4">
    <source>
        <dbReference type="Proteomes" id="UP000241022"/>
    </source>
</evidence>
<gene>
    <name evidence="2" type="ORF">A7X95_06035</name>
    <name evidence="1" type="ORF">T478_0193</name>
</gene>
<dbReference type="InterPro" id="IPR007833">
    <property type="entry name" value="Capsule_polysaccharide_synth"/>
</dbReference>
<dbReference type="GeneID" id="24816092"/>
<dbReference type="Pfam" id="PF05159">
    <property type="entry name" value="Capsule_synth"/>
    <property type="match status" value="1"/>
</dbReference>
<organism evidence="1 3">
    <name type="scientific">Candidatus Nitrosopelagicus brevis</name>
    <dbReference type="NCBI Taxonomy" id="1410606"/>
    <lineage>
        <taxon>Archaea</taxon>
        <taxon>Nitrososphaerota</taxon>
    </lineage>
</organism>
<dbReference type="GO" id="GO:0000271">
    <property type="term" value="P:polysaccharide biosynthetic process"/>
    <property type="evidence" value="ECO:0007669"/>
    <property type="project" value="InterPro"/>
</dbReference>
<evidence type="ECO:0000313" key="3">
    <source>
        <dbReference type="Proteomes" id="UP000030944"/>
    </source>
</evidence>
<dbReference type="KEGG" id="nbv:T478_0193"/>
<dbReference type="AlphaFoldDB" id="A0A0A7V199"/>
<protein>
    <submittedName>
        <fullName evidence="1">Capsule polysaccharide biosynthesis protein</fullName>
    </submittedName>
</protein>
<proteinExistence type="predicted"/>
<keyword evidence="4" id="KW-1185">Reference proteome</keyword>
<reference evidence="2 4" key="3">
    <citation type="submission" date="2018-04" db="EMBL/GenBank/DDBJ databases">
        <title>Transcriptomics of ammonia oxidizing archaea.</title>
        <authorList>
            <person name="Carini P."/>
        </authorList>
    </citation>
    <scope>NUCLEOTIDE SEQUENCE [LARGE SCALE GENOMIC DNA]</scope>
    <source>
        <strain evidence="2 4">U25</strain>
    </source>
</reference>
<reference evidence="2" key="2">
    <citation type="submission" date="2016-05" db="EMBL/GenBank/DDBJ databases">
        <authorList>
            <person name="Lavstsen T."/>
            <person name="Jespersen J.S."/>
        </authorList>
    </citation>
    <scope>NUCLEOTIDE SEQUENCE [LARGE SCALE GENOMIC DNA]</scope>
    <source>
        <strain evidence="2">U25</strain>
    </source>
</reference>
<dbReference type="RefSeq" id="WP_048104472.1">
    <property type="nucleotide sequence ID" value="NZ_CP007026.1"/>
</dbReference>
<dbReference type="OrthoDB" id="3332at2157"/>